<evidence type="ECO:0000256" key="2">
    <source>
        <dbReference type="ARBA" id="ARBA00022801"/>
    </source>
</evidence>
<keyword evidence="2 4" id="KW-0378">Hydrolase</keyword>
<evidence type="ECO:0000313" key="6">
    <source>
        <dbReference type="Proteomes" id="UP001145087"/>
    </source>
</evidence>
<dbReference type="Gene3D" id="2.160.20.10">
    <property type="entry name" value="Single-stranded right-handed beta-helix, Pectin lyase-like"/>
    <property type="match status" value="1"/>
</dbReference>
<keyword evidence="3 4" id="KW-0326">Glycosidase</keyword>
<dbReference type="Proteomes" id="UP001145087">
    <property type="component" value="Unassembled WGS sequence"/>
</dbReference>
<gene>
    <name evidence="5" type="ORF">OU798_16510</name>
</gene>
<protein>
    <submittedName>
        <fullName evidence="5">Glycoside hydrolase family 28 protein</fullName>
    </submittedName>
</protein>
<dbReference type="SMART" id="SM00710">
    <property type="entry name" value="PbH1"/>
    <property type="match status" value="4"/>
</dbReference>
<evidence type="ECO:0000256" key="4">
    <source>
        <dbReference type="RuleBase" id="RU361169"/>
    </source>
</evidence>
<dbReference type="SUPFAM" id="SSF51126">
    <property type="entry name" value="Pectin lyase-like"/>
    <property type="match status" value="1"/>
</dbReference>
<dbReference type="GO" id="GO:0004650">
    <property type="term" value="F:polygalacturonase activity"/>
    <property type="evidence" value="ECO:0007669"/>
    <property type="project" value="InterPro"/>
</dbReference>
<dbReference type="InterPro" id="IPR011050">
    <property type="entry name" value="Pectin_lyase_fold/virulence"/>
</dbReference>
<dbReference type="RefSeq" id="WP_343334288.1">
    <property type="nucleotide sequence ID" value="NZ_JAPOHD010000030.1"/>
</dbReference>
<dbReference type="InterPro" id="IPR000743">
    <property type="entry name" value="Glyco_hydro_28"/>
</dbReference>
<dbReference type="PROSITE" id="PS00502">
    <property type="entry name" value="POLYGALACTURONASE"/>
    <property type="match status" value="1"/>
</dbReference>
<name>A0A9X3FFV0_9BACT</name>
<evidence type="ECO:0000256" key="1">
    <source>
        <dbReference type="ARBA" id="ARBA00008834"/>
    </source>
</evidence>
<dbReference type="PROSITE" id="PS51257">
    <property type="entry name" value="PROKAR_LIPOPROTEIN"/>
    <property type="match status" value="1"/>
</dbReference>
<organism evidence="5 6">
    <name type="scientific">Draconibacterium aestuarii</name>
    <dbReference type="NCBI Taxonomy" id="2998507"/>
    <lineage>
        <taxon>Bacteria</taxon>
        <taxon>Pseudomonadati</taxon>
        <taxon>Bacteroidota</taxon>
        <taxon>Bacteroidia</taxon>
        <taxon>Marinilabiliales</taxon>
        <taxon>Prolixibacteraceae</taxon>
        <taxon>Draconibacterium</taxon>
    </lineage>
</organism>
<proteinExistence type="inferred from homology"/>
<dbReference type="InterPro" id="IPR012334">
    <property type="entry name" value="Pectin_lyas_fold"/>
</dbReference>
<evidence type="ECO:0000313" key="5">
    <source>
        <dbReference type="EMBL" id="MCY1721958.1"/>
    </source>
</evidence>
<comment type="similarity">
    <text evidence="1 4">Belongs to the glycosyl hydrolase 28 family.</text>
</comment>
<keyword evidence="6" id="KW-1185">Reference proteome</keyword>
<comment type="caution">
    <text evidence="5">The sequence shown here is derived from an EMBL/GenBank/DDBJ whole genome shotgun (WGS) entry which is preliminary data.</text>
</comment>
<dbReference type="PANTHER" id="PTHR31339:SF9">
    <property type="entry name" value="PLASMIN AND FIBRONECTIN-BINDING PROTEIN A"/>
    <property type="match status" value="1"/>
</dbReference>
<dbReference type="GO" id="GO:0005975">
    <property type="term" value="P:carbohydrate metabolic process"/>
    <property type="evidence" value="ECO:0007669"/>
    <property type="project" value="InterPro"/>
</dbReference>
<evidence type="ECO:0000256" key="3">
    <source>
        <dbReference type="ARBA" id="ARBA00023295"/>
    </source>
</evidence>
<accession>A0A9X3FFV0</accession>
<sequence length="469" mass="51848">MKTLILSAIVMLGLSACSTVPKHTDIEEGWKAMDGILEQIQAPVFPDKQFVITDFGAKTDGSLCTDAIRQAIVACNEAGGGRVLVPKGTYLTGAIHLLSNVELHVEEGATLLFSTNPADYLPVVQSRFEGSEMMNYSPLIYAWKQENIAVTGKGTLDGQASIENWWLWVWQSKENVAKGLPSQNNPNSVPRLLDLMGKGVPTAERVFGEGHYLRPSFFQPYYCKNILIEGVTLINPPMWMLHPVLSENITVRGVKLFSQGAPNGDGCDPECCKNVLIEDCEFNTGDDCIAIKSGRNRQGYEMGIPTENVIIRNCKMLDGHGGVVLGSETSGGVRNVYAYNCEMSSPHLERAIRLKSNKYRGGVIENVYVRDIKVGEVNNAAIRINQNYFSIVAPKEIRYTTYRNIFIENLTCEKAEYAVQIMGLEELPIENVKIINCSFNNIEKENVLESVEGLVLENVTINGEPSVVE</sequence>
<dbReference type="AlphaFoldDB" id="A0A9X3FFV0"/>
<dbReference type="InterPro" id="IPR006626">
    <property type="entry name" value="PbH1"/>
</dbReference>
<dbReference type="EMBL" id="JAPOHD010000030">
    <property type="protein sequence ID" value="MCY1721958.1"/>
    <property type="molecule type" value="Genomic_DNA"/>
</dbReference>
<dbReference type="InterPro" id="IPR051801">
    <property type="entry name" value="GH28_Enzymes"/>
</dbReference>
<dbReference type="Pfam" id="PF00295">
    <property type="entry name" value="Glyco_hydro_28"/>
    <property type="match status" value="1"/>
</dbReference>
<reference evidence="5" key="1">
    <citation type="submission" date="2022-11" db="EMBL/GenBank/DDBJ databases">
        <title>Marilongibacter aestuarii gen. nov., sp. nov., isolated from tidal flat sediment.</title>
        <authorList>
            <person name="Jiayan W."/>
        </authorList>
    </citation>
    <scope>NUCLEOTIDE SEQUENCE</scope>
    <source>
        <strain evidence="5">Z1-6</strain>
    </source>
</reference>
<dbReference type="PANTHER" id="PTHR31339">
    <property type="entry name" value="PECTIN LYASE-RELATED"/>
    <property type="match status" value="1"/>
</dbReference>